<dbReference type="AlphaFoldDB" id="A0A9W6THX7"/>
<comment type="caution">
    <text evidence="1">The sequence shown here is derived from an EMBL/GenBank/DDBJ whole genome shotgun (WGS) entry which is preliminary data.</text>
</comment>
<evidence type="ECO:0000313" key="1">
    <source>
        <dbReference type="EMBL" id="GMF12939.1"/>
    </source>
</evidence>
<dbReference type="EMBL" id="BSXW01000135">
    <property type="protein sequence ID" value="GMF12939.1"/>
    <property type="molecule type" value="Genomic_DNA"/>
</dbReference>
<dbReference type="Proteomes" id="UP001165083">
    <property type="component" value="Unassembled WGS sequence"/>
</dbReference>
<sequence length="91" mass="9797">MVAASTLSDPQHRECARDLDSLTSRQLVLILRSRSSHCVYPDAPPVCFVSRDTLRSSMRVGGCGPMLGKGPSSEQHPVHTVALDAHEAATQ</sequence>
<keyword evidence="2" id="KW-1185">Reference proteome</keyword>
<organism evidence="1 2">
    <name type="scientific">Phytophthora lilii</name>
    <dbReference type="NCBI Taxonomy" id="2077276"/>
    <lineage>
        <taxon>Eukaryota</taxon>
        <taxon>Sar</taxon>
        <taxon>Stramenopiles</taxon>
        <taxon>Oomycota</taxon>
        <taxon>Peronosporomycetes</taxon>
        <taxon>Peronosporales</taxon>
        <taxon>Peronosporaceae</taxon>
        <taxon>Phytophthora</taxon>
    </lineage>
</organism>
<name>A0A9W6THX7_9STRA</name>
<accession>A0A9W6THX7</accession>
<reference evidence="1" key="1">
    <citation type="submission" date="2023-04" db="EMBL/GenBank/DDBJ databases">
        <title>Phytophthora lilii NBRC 32176.</title>
        <authorList>
            <person name="Ichikawa N."/>
            <person name="Sato H."/>
            <person name="Tonouchi N."/>
        </authorList>
    </citation>
    <scope>NUCLEOTIDE SEQUENCE</scope>
    <source>
        <strain evidence="1">NBRC 32176</strain>
    </source>
</reference>
<evidence type="ECO:0000313" key="2">
    <source>
        <dbReference type="Proteomes" id="UP001165083"/>
    </source>
</evidence>
<protein>
    <submittedName>
        <fullName evidence="1">Unnamed protein product</fullName>
    </submittedName>
</protein>
<gene>
    <name evidence="1" type="ORF">Plil01_000347800</name>
</gene>
<proteinExistence type="predicted"/>